<evidence type="ECO:0000259" key="1">
    <source>
        <dbReference type="PROSITE" id="PS51087"/>
    </source>
</evidence>
<evidence type="ECO:0000313" key="3">
    <source>
        <dbReference type="Proteomes" id="UP000248598"/>
    </source>
</evidence>
<name>A0AAX2J1M5_KINKI</name>
<dbReference type="InterPro" id="IPR036767">
    <property type="entry name" value="ApaG_sf"/>
</dbReference>
<dbReference type="AlphaFoldDB" id="A0AAX2J1M5"/>
<dbReference type="GO" id="GO:0070987">
    <property type="term" value="P:error-free translesion synthesis"/>
    <property type="evidence" value="ECO:0007669"/>
    <property type="project" value="TreeGrafter"/>
</dbReference>
<gene>
    <name evidence="2" type="primary">apaG</name>
    <name evidence="2" type="ORF">NCTC10529_00227</name>
</gene>
<evidence type="ECO:0000313" key="2">
    <source>
        <dbReference type="EMBL" id="SQH24077.1"/>
    </source>
</evidence>
<dbReference type="GeneID" id="93261550"/>
<dbReference type="EMBL" id="LS483426">
    <property type="protein sequence ID" value="SQH24077.1"/>
    <property type="molecule type" value="Genomic_DNA"/>
</dbReference>
<proteinExistence type="predicted"/>
<dbReference type="NCBIfam" id="NF003967">
    <property type="entry name" value="PRK05461.1"/>
    <property type="match status" value="1"/>
</dbReference>
<feature type="domain" description="ApaG" evidence="1">
    <location>
        <begin position="1"/>
        <end position="123"/>
    </location>
</feature>
<protein>
    <submittedName>
        <fullName evidence="2">CO2+/MG2+ efflux protein ApaG</fullName>
    </submittedName>
</protein>
<dbReference type="SUPFAM" id="SSF110069">
    <property type="entry name" value="ApaG-like"/>
    <property type="match status" value="1"/>
</dbReference>
<dbReference type="Proteomes" id="UP000248598">
    <property type="component" value="Chromosome 1"/>
</dbReference>
<dbReference type="InterPro" id="IPR007474">
    <property type="entry name" value="ApaG_domain"/>
</dbReference>
<sequence>MEHNILIHVTPQYRAADSDIIQSRFAFSYKIKIENRSDEIITLRTRTWKITDACGNIENVHGVGVVGEQPTLYSGDCFEYQSGTQLDTPWGSMEGQYEFETSWGGRIEVVIPRFELKSDILPQ</sequence>
<accession>A0AAX2J1M5</accession>
<dbReference type="PANTHER" id="PTHR14289">
    <property type="entry name" value="F-BOX ONLY PROTEIN 3"/>
    <property type="match status" value="1"/>
</dbReference>
<dbReference type="PANTHER" id="PTHR14289:SF16">
    <property type="entry name" value="POLYMERASE DELTA-INTERACTING PROTEIN 2"/>
    <property type="match status" value="1"/>
</dbReference>
<dbReference type="Pfam" id="PF04379">
    <property type="entry name" value="DUF525"/>
    <property type="match status" value="1"/>
</dbReference>
<organism evidence="2 3">
    <name type="scientific">Kingella kingae</name>
    <dbReference type="NCBI Taxonomy" id="504"/>
    <lineage>
        <taxon>Bacteria</taxon>
        <taxon>Pseudomonadati</taxon>
        <taxon>Pseudomonadota</taxon>
        <taxon>Betaproteobacteria</taxon>
        <taxon>Neisseriales</taxon>
        <taxon>Neisseriaceae</taxon>
        <taxon>Kingella</taxon>
    </lineage>
</organism>
<dbReference type="Gene3D" id="2.60.40.1470">
    <property type="entry name" value="ApaG domain"/>
    <property type="match status" value="1"/>
</dbReference>
<dbReference type="RefSeq" id="WP_003788301.1">
    <property type="nucleotide sequence ID" value="NZ_CP091518.1"/>
</dbReference>
<reference evidence="2 3" key="1">
    <citation type="submission" date="2018-06" db="EMBL/GenBank/DDBJ databases">
        <authorList>
            <consortium name="Pathogen Informatics"/>
            <person name="Doyle S."/>
        </authorList>
    </citation>
    <scope>NUCLEOTIDE SEQUENCE [LARGE SCALE GENOMIC DNA]</scope>
    <source>
        <strain evidence="2 3">NCTC10529</strain>
    </source>
</reference>
<dbReference type="PROSITE" id="PS51087">
    <property type="entry name" value="APAG"/>
    <property type="match status" value="1"/>
</dbReference>